<accession>A0A4Y2EG34</accession>
<dbReference type="EMBL" id="BGPR01000603">
    <property type="protein sequence ID" value="GBM28102.1"/>
    <property type="molecule type" value="Genomic_DNA"/>
</dbReference>
<proteinExistence type="predicted"/>
<name>A0A4Y2EG34_ARAVE</name>
<reference evidence="1 2" key="1">
    <citation type="journal article" date="2019" name="Sci. Rep.">
        <title>Orb-weaving spider Araneus ventricosus genome elucidates the spidroin gene catalogue.</title>
        <authorList>
            <person name="Kono N."/>
            <person name="Nakamura H."/>
            <person name="Ohtoshi R."/>
            <person name="Moran D.A.P."/>
            <person name="Shinohara A."/>
            <person name="Yoshida Y."/>
            <person name="Fujiwara M."/>
            <person name="Mori M."/>
            <person name="Tomita M."/>
            <person name="Arakawa K."/>
        </authorList>
    </citation>
    <scope>NUCLEOTIDE SEQUENCE [LARGE SCALE GENOMIC DNA]</scope>
</reference>
<sequence>MVQSVDLALNPDADPSRMRSPAIDGAIHRNLHVQQPLHHRSDGMVSKVPMRTQNGLDGNFLSHVSPPGHFGEHEMQREATFAGSISCDDLRYTIILVYCKCVANFHVINCVNYYEKNLVSKKYDFILKIMRRLDIFCS</sequence>
<evidence type="ECO:0000313" key="2">
    <source>
        <dbReference type="Proteomes" id="UP000499080"/>
    </source>
</evidence>
<protein>
    <submittedName>
        <fullName evidence="1">Uncharacterized protein</fullName>
    </submittedName>
</protein>
<gene>
    <name evidence="1" type="ORF">AVEN_176597_1</name>
</gene>
<keyword evidence="2" id="KW-1185">Reference proteome</keyword>
<dbReference type="Proteomes" id="UP000499080">
    <property type="component" value="Unassembled WGS sequence"/>
</dbReference>
<dbReference type="AlphaFoldDB" id="A0A4Y2EG34"/>
<organism evidence="1 2">
    <name type="scientific">Araneus ventricosus</name>
    <name type="common">Orbweaver spider</name>
    <name type="synonym">Epeira ventricosa</name>
    <dbReference type="NCBI Taxonomy" id="182803"/>
    <lineage>
        <taxon>Eukaryota</taxon>
        <taxon>Metazoa</taxon>
        <taxon>Ecdysozoa</taxon>
        <taxon>Arthropoda</taxon>
        <taxon>Chelicerata</taxon>
        <taxon>Arachnida</taxon>
        <taxon>Araneae</taxon>
        <taxon>Araneomorphae</taxon>
        <taxon>Entelegynae</taxon>
        <taxon>Araneoidea</taxon>
        <taxon>Araneidae</taxon>
        <taxon>Araneus</taxon>
    </lineage>
</organism>
<evidence type="ECO:0000313" key="1">
    <source>
        <dbReference type="EMBL" id="GBM28102.1"/>
    </source>
</evidence>
<comment type="caution">
    <text evidence="1">The sequence shown here is derived from an EMBL/GenBank/DDBJ whole genome shotgun (WGS) entry which is preliminary data.</text>
</comment>
<dbReference type="OrthoDB" id="6421544at2759"/>